<dbReference type="PANTHER" id="PTHR38588">
    <property type="entry name" value="BLL0334 PROTEIN"/>
    <property type="match status" value="1"/>
</dbReference>
<evidence type="ECO:0008006" key="4">
    <source>
        <dbReference type="Google" id="ProtNLM"/>
    </source>
</evidence>
<keyword evidence="3" id="KW-1185">Reference proteome</keyword>
<evidence type="ECO:0000256" key="1">
    <source>
        <dbReference type="SAM" id="Phobius"/>
    </source>
</evidence>
<dbReference type="PANTHER" id="PTHR38588:SF1">
    <property type="entry name" value="BLL0334 PROTEIN"/>
    <property type="match status" value="1"/>
</dbReference>
<evidence type="ECO:0000313" key="2">
    <source>
        <dbReference type="EMBL" id="GII23422.1"/>
    </source>
</evidence>
<dbReference type="InterPro" id="IPR023393">
    <property type="entry name" value="START-like_dom_sf"/>
</dbReference>
<dbReference type="Pfam" id="PF06240">
    <property type="entry name" value="COXG"/>
    <property type="match status" value="1"/>
</dbReference>
<proteinExistence type="predicted"/>
<protein>
    <recommendedName>
        <fullName evidence="4">Carbon monoxide dehydrogenase</fullName>
    </recommendedName>
</protein>
<keyword evidence="1" id="KW-0472">Membrane</keyword>
<dbReference type="InterPro" id="IPR010419">
    <property type="entry name" value="CO_DH_gsu"/>
</dbReference>
<accession>A0A8J3X0L2</accession>
<keyword evidence="1" id="KW-0812">Transmembrane</keyword>
<sequence length="231" mass="23320">MKLREEFQVAKPVGDVWDFFEQPERVAACLPGVENVTVVDPDNVNVRATQSLGPMKATFDAKIKINERVPGELIAFTATGRTVKGALGNVRAGVSVQLAPAGGSATGVVVEGDVVLAGALGSVGQKVVSRQAGKVTAEFARNLDSALNGRPVEVAAAAPAAAPSPVNSAVPPAVASPAATATQPVAPPAAAAVPQVVVAPTDPWSRAAAALSLVSVLVSILVLVFVLRGGR</sequence>
<gene>
    <name evidence="2" type="ORF">Pme01_30190</name>
</gene>
<dbReference type="SUPFAM" id="SSF55961">
    <property type="entry name" value="Bet v1-like"/>
    <property type="match status" value="1"/>
</dbReference>
<organism evidence="2 3">
    <name type="scientific">Planosporangium mesophilum</name>
    <dbReference type="NCBI Taxonomy" id="689768"/>
    <lineage>
        <taxon>Bacteria</taxon>
        <taxon>Bacillati</taxon>
        <taxon>Actinomycetota</taxon>
        <taxon>Actinomycetes</taxon>
        <taxon>Micromonosporales</taxon>
        <taxon>Micromonosporaceae</taxon>
        <taxon>Planosporangium</taxon>
    </lineage>
</organism>
<dbReference type="RefSeq" id="WP_168115892.1">
    <property type="nucleotide sequence ID" value="NZ_BOON01000028.1"/>
</dbReference>
<evidence type="ECO:0000313" key="3">
    <source>
        <dbReference type="Proteomes" id="UP000599074"/>
    </source>
</evidence>
<dbReference type="Gene3D" id="3.30.530.20">
    <property type="match status" value="1"/>
</dbReference>
<comment type="caution">
    <text evidence="2">The sequence shown here is derived from an EMBL/GenBank/DDBJ whole genome shotgun (WGS) entry which is preliminary data.</text>
</comment>
<reference evidence="2" key="1">
    <citation type="submission" date="2021-01" db="EMBL/GenBank/DDBJ databases">
        <title>Whole genome shotgun sequence of Planosporangium mesophilum NBRC 109066.</title>
        <authorList>
            <person name="Komaki H."/>
            <person name="Tamura T."/>
        </authorList>
    </citation>
    <scope>NUCLEOTIDE SEQUENCE</scope>
    <source>
        <strain evidence="2">NBRC 109066</strain>
    </source>
</reference>
<dbReference type="Proteomes" id="UP000599074">
    <property type="component" value="Unassembled WGS sequence"/>
</dbReference>
<dbReference type="AlphaFoldDB" id="A0A8J3X0L2"/>
<dbReference type="EMBL" id="BOON01000028">
    <property type="protein sequence ID" value="GII23422.1"/>
    <property type="molecule type" value="Genomic_DNA"/>
</dbReference>
<name>A0A8J3X0L2_9ACTN</name>
<keyword evidence="1" id="KW-1133">Transmembrane helix</keyword>
<feature type="transmembrane region" description="Helical" evidence="1">
    <location>
        <begin position="207"/>
        <end position="227"/>
    </location>
</feature>